<feature type="compositionally biased region" description="Basic residues" evidence="5">
    <location>
        <begin position="31"/>
        <end position="63"/>
    </location>
</feature>
<keyword evidence="3" id="KW-0508">mRNA splicing</keyword>
<dbReference type="GO" id="GO:0006397">
    <property type="term" value="P:mRNA processing"/>
    <property type="evidence" value="ECO:0007669"/>
    <property type="project" value="UniProtKB-KW"/>
</dbReference>
<proteinExistence type="predicted"/>
<dbReference type="STRING" id="3076.A0A2P6TS78"/>
<evidence type="ECO:0000256" key="1">
    <source>
        <dbReference type="ARBA" id="ARBA00022664"/>
    </source>
</evidence>
<evidence type="ECO:0000256" key="4">
    <source>
        <dbReference type="PROSITE-ProRule" id="PRU00176"/>
    </source>
</evidence>
<dbReference type="AlphaFoldDB" id="A0A2P6TS78"/>
<dbReference type="Pfam" id="PF00076">
    <property type="entry name" value="RRM_1"/>
    <property type="match status" value="2"/>
</dbReference>
<evidence type="ECO:0000256" key="3">
    <source>
        <dbReference type="ARBA" id="ARBA00023187"/>
    </source>
</evidence>
<name>A0A2P6TS78_CHLSO</name>
<sequence>MEEERPRDRERDREERRDDRDRKGRDDGERRRRSRSRSRSRDRRRRSRSRERRRSRSRDRRRSRSPEYDPEKQRRRPTWFDIPPIGGAPPPLTQLPGAVQVFSVPQSMAPAAGSGPVISGASAMSQQATRHARRIYVGGLPPSANEQNVQTFFSNALAAVGGTTAGPGLSVVNVYLNYEKKFAFVEFRTVEEASNAMALDGIMFEGGPVRIRRPADYNAAAAAPLGPSMPNPNLNLAAIGLDKQTAAAAPVAAAAPIDLAAEMFGPGGVPPAMAGQPGMSAGQVMHQQHISGPDAANRIFIGGLPYYLNEEQCRELLGAFGEIKSFDLIKDRQTGQSKGYGFCVYMDPAITDVAIAGLHGMQMGDRNLTVKRANSAVQAQQAQQAGGAPVPAPAAPAPQLAGAIRVVKLMHAVTPEELADDGEYNDIVEDMREECGKYGRVLAVHIPRPGPPDAPPPRGLGNVIIEFTEYPSAMAARNAMHGRKFGGRVVEAVLMGEADYNAQNWD</sequence>
<protein>
    <submittedName>
        <fullName evidence="7">Splicing factor U2af large subunit A-like isoform X1</fullName>
    </submittedName>
</protein>
<dbReference type="OrthoDB" id="10266058at2759"/>
<keyword evidence="2 4" id="KW-0694">RNA-binding</keyword>
<dbReference type="PROSITE" id="PS50102">
    <property type="entry name" value="RRM"/>
    <property type="match status" value="2"/>
</dbReference>
<evidence type="ECO:0000256" key="2">
    <source>
        <dbReference type="ARBA" id="ARBA00022884"/>
    </source>
</evidence>
<comment type="caution">
    <text evidence="7">The sequence shown here is derived from an EMBL/GenBank/DDBJ whole genome shotgun (WGS) entry which is preliminary data.</text>
</comment>
<dbReference type="CDD" id="cd12231">
    <property type="entry name" value="RRM2_U2AF65"/>
    <property type="match status" value="1"/>
</dbReference>
<dbReference type="Gene3D" id="3.30.70.330">
    <property type="match status" value="4"/>
</dbReference>
<dbReference type="PANTHER" id="PTHR23139">
    <property type="entry name" value="RNA-BINDING PROTEIN"/>
    <property type="match status" value="1"/>
</dbReference>
<keyword evidence="8" id="KW-1185">Reference proteome</keyword>
<feature type="domain" description="RRM" evidence="6">
    <location>
        <begin position="133"/>
        <end position="216"/>
    </location>
</feature>
<dbReference type="GO" id="GO:0003723">
    <property type="term" value="F:RNA binding"/>
    <property type="evidence" value="ECO:0007669"/>
    <property type="project" value="UniProtKB-UniRule"/>
</dbReference>
<evidence type="ECO:0000256" key="5">
    <source>
        <dbReference type="SAM" id="MobiDB-lite"/>
    </source>
</evidence>
<evidence type="ECO:0000259" key="6">
    <source>
        <dbReference type="PROSITE" id="PS50102"/>
    </source>
</evidence>
<dbReference type="FunFam" id="3.30.70.330:FF:000097">
    <property type="entry name" value="U2 snRNP auxiliary factor large subunit"/>
    <property type="match status" value="1"/>
</dbReference>
<dbReference type="InterPro" id="IPR003954">
    <property type="entry name" value="RRM_euk-type"/>
</dbReference>
<feature type="region of interest" description="Disordered" evidence="5">
    <location>
        <begin position="1"/>
        <end position="92"/>
    </location>
</feature>
<dbReference type="SMART" id="SM00360">
    <property type="entry name" value="RRM"/>
    <property type="match status" value="3"/>
</dbReference>
<accession>A0A2P6TS78</accession>
<dbReference type="InterPro" id="IPR012677">
    <property type="entry name" value="Nucleotide-bd_a/b_plait_sf"/>
</dbReference>
<dbReference type="SUPFAM" id="SSF54928">
    <property type="entry name" value="RNA-binding domain, RBD"/>
    <property type="match status" value="2"/>
</dbReference>
<reference evidence="7 8" key="1">
    <citation type="journal article" date="2018" name="Plant J.">
        <title>Genome sequences of Chlorella sorokiniana UTEX 1602 and Micractinium conductrix SAG 241.80: implications to maltose excretion by a green alga.</title>
        <authorList>
            <person name="Arriola M.B."/>
            <person name="Velmurugan N."/>
            <person name="Zhang Y."/>
            <person name="Plunkett M.H."/>
            <person name="Hondzo H."/>
            <person name="Barney B.M."/>
        </authorList>
    </citation>
    <scope>NUCLEOTIDE SEQUENCE [LARGE SCALE GENOMIC DNA]</scope>
    <source>
        <strain evidence="8">UTEX 1602</strain>
    </source>
</reference>
<dbReference type="SMART" id="SM00361">
    <property type="entry name" value="RRM_1"/>
    <property type="match status" value="2"/>
</dbReference>
<evidence type="ECO:0000313" key="7">
    <source>
        <dbReference type="EMBL" id="PRW56919.1"/>
    </source>
</evidence>
<organism evidence="7 8">
    <name type="scientific">Chlorella sorokiniana</name>
    <name type="common">Freshwater green alga</name>
    <dbReference type="NCBI Taxonomy" id="3076"/>
    <lineage>
        <taxon>Eukaryota</taxon>
        <taxon>Viridiplantae</taxon>
        <taxon>Chlorophyta</taxon>
        <taxon>core chlorophytes</taxon>
        <taxon>Trebouxiophyceae</taxon>
        <taxon>Chlorellales</taxon>
        <taxon>Chlorellaceae</taxon>
        <taxon>Chlorella clade</taxon>
        <taxon>Chlorella</taxon>
    </lineage>
</organism>
<dbReference type="InterPro" id="IPR000504">
    <property type="entry name" value="RRM_dom"/>
</dbReference>
<dbReference type="CDD" id="cd12232">
    <property type="entry name" value="RRM3_U2AF65"/>
    <property type="match status" value="1"/>
</dbReference>
<gene>
    <name evidence="7" type="ORF">C2E21_3898</name>
</gene>
<dbReference type="CDD" id="cd12230">
    <property type="entry name" value="RRM1_U2AF65"/>
    <property type="match status" value="1"/>
</dbReference>
<dbReference type="InterPro" id="IPR035979">
    <property type="entry name" value="RBD_domain_sf"/>
</dbReference>
<dbReference type="FunFam" id="3.30.70.330:FF:000057">
    <property type="entry name" value="U2 snRNP auxiliary factor large subunit"/>
    <property type="match status" value="1"/>
</dbReference>
<dbReference type="GO" id="GO:0008380">
    <property type="term" value="P:RNA splicing"/>
    <property type="evidence" value="ECO:0007669"/>
    <property type="project" value="UniProtKB-KW"/>
</dbReference>
<feature type="compositionally biased region" description="Basic and acidic residues" evidence="5">
    <location>
        <begin position="1"/>
        <end position="30"/>
    </location>
</feature>
<evidence type="ECO:0000313" key="8">
    <source>
        <dbReference type="Proteomes" id="UP000239899"/>
    </source>
</evidence>
<feature type="domain" description="RRM" evidence="6">
    <location>
        <begin position="297"/>
        <end position="375"/>
    </location>
</feature>
<dbReference type="Proteomes" id="UP000239899">
    <property type="component" value="Unassembled WGS sequence"/>
</dbReference>
<keyword evidence="1" id="KW-0507">mRNA processing</keyword>
<dbReference type="EMBL" id="LHPG02000007">
    <property type="protein sequence ID" value="PRW56919.1"/>
    <property type="molecule type" value="Genomic_DNA"/>
</dbReference>